<name>A0ABW4REL1_9BACL</name>
<dbReference type="Proteomes" id="UP001597233">
    <property type="component" value="Unassembled WGS sequence"/>
</dbReference>
<keyword evidence="2" id="KW-1185">Reference proteome</keyword>
<comment type="caution">
    <text evidence="1">The sequence shown here is derived from an EMBL/GenBank/DDBJ whole genome shotgun (WGS) entry which is preliminary data.</text>
</comment>
<proteinExistence type="predicted"/>
<dbReference type="EMBL" id="JBHUEH010000003">
    <property type="protein sequence ID" value="MFD1884013.1"/>
    <property type="molecule type" value="Genomic_DNA"/>
</dbReference>
<reference evidence="2" key="1">
    <citation type="journal article" date="2019" name="Int. J. Syst. Evol. Microbiol.">
        <title>The Global Catalogue of Microorganisms (GCM) 10K type strain sequencing project: providing services to taxonomists for standard genome sequencing and annotation.</title>
        <authorList>
            <consortium name="The Broad Institute Genomics Platform"/>
            <consortium name="The Broad Institute Genome Sequencing Center for Infectious Disease"/>
            <person name="Wu L."/>
            <person name="Ma J."/>
        </authorList>
    </citation>
    <scope>NUCLEOTIDE SEQUENCE [LARGE SCALE GENOMIC DNA]</scope>
    <source>
        <strain evidence="2">CCUG 54950</strain>
    </source>
</reference>
<organism evidence="1 2">
    <name type="scientific">Paenibacillus wenxiniae</name>
    <dbReference type="NCBI Taxonomy" id="1636843"/>
    <lineage>
        <taxon>Bacteria</taxon>
        <taxon>Bacillati</taxon>
        <taxon>Bacillota</taxon>
        <taxon>Bacilli</taxon>
        <taxon>Bacillales</taxon>
        <taxon>Paenibacillaceae</taxon>
        <taxon>Paenibacillus</taxon>
    </lineage>
</organism>
<gene>
    <name evidence="1" type="ORF">ACFSC9_00565</name>
</gene>
<protein>
    <recommendedName>
        <fullName evidence="3">DNA (cytosine-5-)-methyltransferase</fullName>
    </recommendedName>
</protein>
<evidence type="ECO:0000313" key="1">
    <source>
        <dbReference type="EMBL" id="MFD1884013.1"/>
    </source>
</evidence>
<evidence type="ECO:0008006" key="3">
    <source>
        <dbReference type="Google" id="ProtNLM"/>
    </source>
</evidence>
<accession>A0ABW4REL1</accession>
<sequence>MDRHQWPAGYGAEQYDWEPPRVATGVKDRAGRLKGLGNAINPYQLYPIYAAIKVIHDNLKT</sequence>
<dbReference type="RefSeq" id="WP_347327421.1">
    <property type="nucleotide sequence ID" value="NZ_JBCGUH010000030.1"/>
</dbReference>
<evidence type="ECO:0000313" key="2">
    <source>
        <dbReference type="Proteomes" id="UP001597233"/>
    </source>
</evidence>